<dbReference type="EMBL" id="MVBM01000003">
    <property type="protein sequence ID" value="OOK75413.1"/>
    <property type="molecule type" value="Genomic_DNA"/>
</dbReference>
<proteinExistence type="predicted"/>
<gene>
    <name evidence="2" type="ORF">BZL30_3618</name>
</gene>
<organism evidence="2 3">
    <name type="scientific">Mycobacterium kansasii</name>
    <dbReference type="NCBI Taxonomy" id="1768"/>
    <lineage>
        <taxon>Bacteria</taxon>
        <taxon>Bacillati</taxon>
        <taxon>Actinomycetota</taxon>
        <taxon>Actinomycetes</taxon>
        <taxon>Mycobacteriales</taxon>
        <taxon>Mycobacteriaceae</taxon>
        <taxon>Mycobacterium</taxon>
    </lineage>
</organism>
<evidence type="ECO:0000256" key="1">
    <source>
        <dbReference type="SAM" id="MobiDB-lite"/>
    </source>
</evidence>
<evidence type="ECO:0000313" key="3">
    <source>
        <dbReference type="Proteomes" id="UP000189229"/>
    </source>
</evidence>
<reference evidence="2 3" key="1">
    <citation type="submission" date="2017-02" db="EMBL/GenBank/DDBJ databases">
        <title>Complete genome sequences of Mycobacterium kansasii strains isolated from rhesus macaques.</title>
        <authorList>
            <person name="Panda A."/>
            <person name="Nagaraj S."/>
            <person name="Zhao X."/>
            <person name="Tettelin H."/>
            <person name="Detolla L.J."/>
        </authorList>
    </citation>
    <scope>NUCLEOTIDE SEQUENCE [LARGE SCALE GENOMIC DNA]</scope>
    <source>
        <strain evidence="2 3">11-3813</strain>
    </source>
</reference>
<feature type="region of interest" description="Disordered" evidence="1">
    <location>
        <begin position="33"/>
        <end position="61"/>
    </location>
</feature>
<keyword evidence="2" id="KW-0808">Transferase</keyword>
<protein>
    <submittedName>
        <fullName evidence="2">Transferase domain protein</fullName>
    </submittedName>
</protein>
<dbReference type="GO" id="GO:0016740">
    <property type="term" value="F:transferase activity"/>
    <property type="evidence" value="ECO:0007669"/>
    <property type="project" value="UniProtKB-KW"/>
</dbReference>
<evidence type="ECO:0000313" key="2">
    <source>
        <dbReference type="EMBL" id="OOK75413.1"/>
    </source>
</evidence>
<accession>A0A1V3X842</accession>
<comment type="caution">
    <text evidence="2">The sequence shown here is derived from an EMBL/GenBank/DDBJ whole genome shotgun (WGS) entry which is preliminary data.</text>
</comment>
<feature type="compositionally biased region" description="Polar residues" evidence="1">
    <location>
        <begin position="45"/>
        <end position="61"/>
    </location>
</feature>
<name>A0A1V3X842_MYCKA</name>
<dbReference type="InterPro" id="IPR029063">
    <property type="entry name" value="SAM-dependent_MTases_sf"/>
</dbReference>
<sequence>MLLGDSYHPGGAALTRRLADQLGLRPGKRVADVAAGRAPPLGYSPRNTAWPSTQSSSAKPM</sequence>
<dbReference type="Proteomes" id="UP000189229">
    <property type="component" value="Unassembled WGS sequence"/>
</dbReference>
<dbReference type="AlphaFoldDB" id="A0A1V3X842"/>
<dbReference type="SUPFAM" id="SSF53335">
    <property type="entry name" value="S-adenosyl-L-methionine-dependent methyltransferases"/>
    <property type="match status" value="1"/>
</dbReference>